<sequence>MKNQELFKIGTIIEERKHELAKQVKEEENEEAAKVFEELYQLFADGLKNGKEETVGNVTEWGKRIGSLSIEYGGKLDEALKGTSAFRDTLWNTIEGIMKEEDFSRDSVFSVARIIDPLLDEAIYAFSTEYVDSYKETLDKAQEEFLKLSAPVVPIYDGVAVLPIIGSVDENRAYYLMDTTLKEATKRQLSYLLIDLSGVAVVDTMVANSIYNIIHSLELVGVKAILAGIRPEVAHTMVSLGINFSEIQTYNSLQQALSTHVFE</sequence>
<dbReference type="InterPro" id="IPR002645">
    <property type="entry name" value="STAS_dom"/>
</dbReference>
<dbReference type="STRING" id="1385511.GCA_000425225_02685"/>
<comment type="caution">
    <text evidence="3">The sequence shown here is derived from an EMBL/GenBank/DDBJ whole genome shotgun (WGS) entry which is preliminary data.</text>
</comment>
<organism evidence="3 4">
    <name type="scientific">Pontibacillus marinus BH030004 = DSM 16465</name>
    <dbReference type="NCBI Taxonomy" id="1385511"/>
    <lineage>
        <taxon>Bacteria</taxon>
        <taxon>Bacillati</taxon>
        <taxon>Bacillota</taxon>
        <taxon>Bacilli</taxon>
        <taxon>Bacillales</taxon>
        <taxon>Bacillaceae</taxon>
        <taxon>Pontibacillus</taxon>
    </lineage>
</organism>
<dbReference type="PANTHER" id="PTHR33745">
    <property type="entry name" value="RSBT ANTAGONIST PROTEIN RSBS-RELATED"/>
    <property type="match status" value="1"/>
</dbReference>
<dbReference type="Proteomes" id="UP000030403">
    <property type="component" value="Unassembled WGS sequence"/>
</dbReference>
<dbReference type="SUPFAM" id="SSF52091">
    <property type="entry name" value="SpoIIaa-like"/>
    <property type="match status" value="1"/>
</dbReference>
<dbReference type="InterPro" id="IPR051932">
    <property type="entry name" value="Bact_StressResp_Reg"/>
</dbReference>
<dbReference type="Gene3D" id="3.30.750.24">
    <property type="entry name" value="STAS domain"/>
    <property type="match status" value="1"/>
</dbReference>
<proteinExistence type="predicted"/>
<dbReference type="PROSITE" id="PS50801">
    <property type="entry name" value="STAS"/>
    <property type="match status" value="1"/>
</dbReference>
<protein>
    <submittedName>
        <fullName evidence="3">Anti-sigma-factor antagonist</fullName>
    </submittedName>
</protein>
<accession>A0A0A5GFM8</accession>
<name>A0A0A5GFM8_9BACI</name>
<dbReference type="PANTHER" id="PTHR33745:SF3">
    <property type="entry name" value="RSBT CO-ANTAGONIST PROTEIN RSBRC"/>
    <property type="match status" value="1"/>
</dbReference>
<dbReference type="OrthoDB" id="2959930at2"/>
<evidence type="ECO:0000313" key="3">
    <source>
        <dbReference type="EMBL" id="KGX89993.1"/>
    </source>
</evidence>
<keyword evidence="4" id="KW-1185">Reference proteome</keyword>
<dbReference type="CDD" id="cd07041">
    <property type="entry name" value="STAS_RsbR_RsbS_like"/>
    <property type="match status" value="1"/>
</dbReference>
<dbReference type="EMBL" id="AVPF01000010">
    <property type="protein sequence ID" value="KGX89993.1"/>
    <property type="molecule type" value="Genomic_DNA"/>
</dbReference>
<evidence type="ECO:0000259" key="2">
    <source>
        <dbReference type="PROSITE" id="PS50801"/>
    </source>
</evidence>
<dbReference type="Pfam" id="PF01740">
    <property type="entry name" value="STAS"/>
    <property type="match status" value="1"/>
</dbReference>
<reference evidence="3 4" key="1">
    <citation type="submission" date="2013-08" db="EMBL/GenBank/DDBJ databases">
        <authorList>
            <person name="Huang J."/>
            <person name="Wang G."/>
        </authorList>
    </citation>
    <scope>NUCLEOTIDE SEQUENCE [LARGE SCALE GENOMIC DNA]</scope>
    <source>
        <strain evidence="3 4">BH030004</strain>
    </source>
</reference>
<dbReference type="RefSeq" id="WP_027446359.1">
    <property type="nucleotide sequence ID" value="NZ_AULJ01000033.1"/>
</dbReference>
<feature type="domain" description="STAS" evidence="2">
    <location>
        <begin position="149"/>
        <end position="260"/>
    </location>
</feature>
<gene>
    <name evidence="3" type="ORF">N783_02250</name>
</gene>
<dbReference type="AlphaFoldDB" id="A0A0A5GFM8"/>
<dbReference type="InterPro" id="IPR036513">
    <property type="entry name" value="STAS_dom_sf"/>
</dbReference>
<evidence type="ECO:0000256" key="1">
    <source>
        <dbReference type="ARBA" id="ARBA00022553"/>
    </source>
</evidence>
<evidence type="ECO:0000313" key="4">
    <source>
        <dbReference type="Proteomes" id="UP000030403"/>
    </source>
</evidence>
<keyword evidence="1" id="KW-0597">Phosphoprotein</keyword>
<dbReference type="eggNOG" id="COG1366">
    <property type="taxonomic scope" value="Bacteria"/>
</dbReference>